<dbReference type="EMBL" id="JAENHN010000010">
    <property type="protein sequence ID" value="MBK1809977.1"/>
    <property type="molecule type" value="Genomic_DNA"/>
</dbReference>
<dbReference type="Pfam" id="PF07859">
    <property type="entry name" value="Abhydrolase_3"/>
    <property type="match status" value="1"/>
</dbReference>
<dbReference type="SUPFAM" id="SSF53474">
    <property type="entry name" value="alpha/beta-Hydrolases"/>
    <property type="match status" value="1"/>
</dbReference>
<proteinExistence type="predicted"/>
<dbReference type="GO" id="GO:0016787">
    <property type="term" value="F:hydrolase activity"/>
    <property type="evidence" value="ECO:0007669"/>
    <property type="project" value="UniProtKB-KW"/>
</dbReference>
<comment type="caution">
    <text evidence="3">The sequence shown here is derived from an EMBL/GenBank/DDBJ whole genome shotgun (WGS) entry which is preliminary data.</text>
</comment>
<accession>A0ABS1EKS5</accession>
<reference evidence="4" key="1">
    <citation type="submission" date="2021-01" db="EMBL/GenBank/DDBJ databases">
        <title>Genome public.</title>
        <authorList>
            <person name="Liu C."/>
            <person name="Sun Q."/>
        </authorList>
    </citation>
    <scope>NUCLEOTIDE SEQUENCE [LARGE SCALE GENOMIC DNA]</scope>
    <source>
        <strain evidence="4">YIM B02505</strain>
    </source>
</reference>
<dbReference type="PANTHER" id="PTHR48081:SF8">
    <property type="entry name" value="ALPHA_BETA HYDROLASE FOLD-3 DOMAIN-CONTAINING PROTEIN-RELATED"/>
    <property type="match status" value="1"/>
</dbReference>
<protein>
    <submittedName>
        <fullName evidence="3">Alpha/beta hydrolase</fullName>
    </submittedName>
</protein>
<dbReference type="PANTHER" id="PTHR48081">
    <property type="entry name" value="AB HYDROLASE SUPERFAMILY PROTEIN C4A8.06C"/>
    <property type="match status" value="1"/>
</dbReference>
<dbReference type="InterPro" id="IPR050300">
    <property type="entry name" value="GDXG_lipolytic_enzyme"/>
</dbReference>
<gene>
    <name evidence="3" type="ORF">JHL18_04885</name>
</gene>
<sequence>MASLRMKFFIKMLMKTKEIYDPNFPKDYIRRRAENDARATKLKIKKGISIEQHKVNEIPIEIFNPQKTLNDNIIYYIHGGGFNNGSLISARPFAAELAHNLNTKVISIQYKLAPEYKYPTQLEECMTIYKWLKDGMAKNSKIIILGDSAGGNLALTLTHYIIDEKVRKPEAICVISPPTDFSGKLASRKEKEKVDCIITKNFDLEIRNTYIGTANLNNPYISPINGSFVDFPPLRIDVGTEEMLLDDSLLLEKKVKSAGGYVETHVWDGLCHVFPLFPIPEKKKYYNELRAFIQCFS</sequence>
<keyword evidence="1 3" id="KW-0378">Hydrolase</keyword>
<organism evidence="3 4">
    <name type="scientific">Clostridium yunnanense</name>
    <dbReference type="NCBI Taxonomy" id="2800325"/>
    <lineage>
        <taxon>Bacteria</taxon>
        <taxon>Bacillati</taxon>
        <taxon>Bacillota</taxon>
        <taxon>Clostridia</taxon>
        <taxon>Eubacteriales</taxon>
        <taxon>Clostridiaceae</taxon>
        <taxon>Clostridium</taxon>
    </lineage>
</organism>
<evidence type="ECO:0000259" key="2">
    <source>
        <dbReference type="Pfam" id="PF07859"/>
    </source>
</evidence>
<evidence type="ECO:0000313" key="4">
    <source>
        <dbReference type="Proteomes" id="UP000596739"/>
    </source>
</evidence>
<keyword evidence="4" id="KW-1185">Reference proteome</keyword>
<dbReference type="InterPro" id="IPR029058">
    <property type="entry name" value="AB_hydrolase_fold"/>
</dbReference>
<evidence type="ECO:0000313" key="3">
    <source>
        <dbReference type="EMBL" id="MBK1809977.1"/>
    </source>
</evidence>
<name>A0ABS1EKS5_9CLOT</name>
<dbReference type="Gene3D" id="3.40.50.1820">
    <property type="entry name" value="alpha/beta hydrolase"/>
    <property type="match status" value="1"/>
</dbReference>
<dbReference type="RefSeq" id="WP_200266692.1">
    <property type="nucleotide sequence ID" value="NZ_JAENHN010000010.1"/>
</dbReference>
<feature type="domain" description="Alpha/beta hydrolase fold-3" evidence="2">
    <location>
        <begin position="75"/>
        <end position="275"/>
    </location>
</feature>
<evidence type="ECO:0000256" key="1">
    <source>
        <dbReference type="ARBA" id="ARBA00022801"/>
    </source>
</evidence>
<dbReference type="InterPro" id="IPR013094">
    <property type="entry name" value="AB_hydrolase_3"/>
</dbReference>
<dbReference type="Proteomes" id="UP000596739">
    <property type="component" value="Unassembled WGS sequence"/>
</dbReference>